<dbReference type="Proteomes" id="UP000182444">
    <property type="component" value="Chromosome 1D"/>
</dbReference>
<dbReference type="InterPro" id="IPR050571">
    <property type="entry name" value="Class-IV_PLP-Dep_Aminotrnsfr"/>
</dbReference>
<reference evidence="2 4" key="1">
    <citation type="journal article" date="2016" name="PLoS ONE">
        <title>Sequence Assembly of Yarrowia lipolytica Strain W29/CLIB89 Shows Transposable Element Diversity.</title>
        <authorList>
            <person name="Magnan C."/>
            <person name="Yu J."/>
            <person name="Chang I."/>
            <person name="Jahn E."/>
            <person name="Kanomata Y."/>
            <person name="Wu J."/>
            <person name="Zeller M."/>
            <person name="Oakes M."/>
            <person name="Baldi P."/>
            <person name="Sandmeyer S."/>
        </authorList>
    </citation>
    <scope>NUCLEOTIDE SEQUENCE [LARGE SCALE GENOMIC DNA]</scope>
    <source>
        <strain evidence="2">CLIB89</strain>
        <strain evidence="4">CLIB89(W29)</strain>
    </source>
</reference>
<dbReference type="PANTHER" id="PTHR42743">
    <property type="entry name" value="AMINO-ACID AMINOTRANSFERASE"/>
    <property type="match status" value="1"/>
</dbReference>
<dbReference type="GO" id="GO:0046394">
    <property type="term" value="P:carboxylic acid biosynthetic process"/>
    <property type="evidence" value="ECO:0007669"/>
    <property type="project" value="UniProtKB-ARBA"/>
</dbReference>
<dbReference type="KEGG" id="yli:2911289"/>
<dbReference type="VEuPathDB" id="FungiDB:YALI1_D20061g"/>
<dbReference type="Pfam" id="PF01063">
    <property type="entry name" value="Aminotran_4"/>
    <property type="match status" value="1"/>
</dbReference>
<keyword evidence="3" id="KW-0808">Transferase</keyword>
<dbReference type="GeneID" id="2911289"/>
<proteinExistence type="inferred from homology"/>
<dbReference type="AlphaFoldDB" id="A0A1H6PXM3"/>
<dbReference type="EMBL" id="KZ859100">
    <property type="protein sequence ID" value="RDW23223.1"/>
    <property type="molecule type" value="Genomic_DNA"/>
</dbReference>
<evidence type="ECO:0000313" key="4">
    <source>
        <dbReference type="Proteomes" id="UP000182444"/>
    </source>
</evidence>
<organism evidence="2 4">
    <name type="scientific">Yarrowia lipolytica</name>
    <name type="common">Candida lipolytica</name>
    <dbReference type="NCBI Taxonomy" id="4952"/>
    <lineage>
        <taxon>Eukaryota</taxon>
        <taxon>Fungi</taxon>
        <taxon>Dikarya</taxon>
        <taxon>Ascomycota</taxon>
        <taxon>Saccharomycotina</taxon>
        <taxon>Dipodascomycetes</taxon>
        <taxon>Dipodascales</taxon>
        <taxon>Dipodascales incertae sedis</taxon>
        <taxon>Yarrowia</taxon>
    </lineage>
</organism>
<dbReference type="PANTHER" id="PTHR42743:SF11">
    <property type="entry name" value="AMINODEOXYCHORISMATE LYASE"/>
    <property type="match status" value="1"/>
</dbReference>
<sequence length="307" mass="34583">MSDIEFDAVAALPVDKASMDRVIANFSKTLQLEFNSTENKDFEIINTMRWDPALDVSTVDDQLNGRSAEPWYFADMSESERNAFNSKCSPIWLFHNHMERLKVSVAFFGWNVQVDPHAILHNILKAIDSSEVEIDGKKRPAKQYPLKIRALLGSSGNMKIETSKVGPKPDLLEFEKIANSEPTYDVYVAKEPISVGPFTCFKTTKRQQYNDARAAYITRPMVEEVLFVNDNGHVTEGSITNIAVQVNEMWTTPKVTSGCLMGVTRRHLIDSNKIFEGFLTRDDLQEGQEVLIFNAVQGVSKGVVKLK</sequence>
<evidence type="ECO:0000313" key="5">
    <source>
        <dbReference type="Proteomes" id="UP000256601"/>
    </source>
</evidence>
<protein>
    <submittedName>
        <fullName evidence="3">Aminotransferase class IV-domain-containing protein</fullName>
    </submittedName>
</protein>
<dbReference type="SUPFAM" id="SSF56752">
    <property type="entry name" value="D-aminoacid aminotransferase-like PLP-dependent enzymes"/>
    <property type="match status" value="1"/>
</dbReference>
<name>A0A1H6PXM3_YARLL</name>
<dbReference type="GO" id="GO:0008483">
    <property type="term" value="F:transaminase activity"/>
    <property type="evidence" value="ECO:0007669"/>
    <property type="project" value="UniProtKB-KW"/>
</dbReference>
<dbReference type="eggNOG" id="ENOG502QQMK">
    <property type="taxonomic scope" value="Eukaryota"/>
</dbReference>
<dbReference type="InterPro" id="IPR001544">
    <property type="entry name" value="Aminotrans_IV"/>
</dbReference>
<dbReference type="InterPro" id="IPR043132">
    <property type="entry name" value="BCAT-like_C"/>
</dbReference>
<dbReference type="RefSeq" id="XP_502893.1">
    <property type="nucleotide sequence ID" value="XM_502893.1"/>
</dbReference>
<evidence type="ECO:0000256" key="1">
    <source>
        <dbReference type="ARBA" id="ARBA00009320"/>
    </source>
</evidence>
<dbReference type="EMBL" id="CP017556">
    <property type="protein sequence ID" value="AOW04138.1"/>
    <property type="molecule type" value="Genomic_DNA"/>
</dbReference>
<dbReference type="Proteomes" id="UP000256601">
    <property type="component" value="Unassembled WGS sequence"/>
</dbReference>
<keyword evidence="3" id="KW-0032">Aminotransferase</keyword>
<dbReference type="InterPro" id="IPR043131">
    <property type="entry name" value="BCAT-like_N"/>
</dbReference>
<evidence type="ECO:0000313" key="2">
    <source>
        <dbReference type="EMBL" id="AOW04138.1"/>
    </source>
</evidence>
<dbReference type="InterPro" id="IPR036038">
    <property type="entry name" value="Aminotransferase-like"/>
</dbReference>
<comment type="similarity">
    <text evidence="1">Belongs to the class-IV pyridoxal-phosphate-dependent aminotransferase family.</text>
</comment>
<dbReference type="VEuPathDB" id="FungiDB:YALI0_D16269g"/>
<gene>
    <name evidence="3" type="ORF">B0I71DRAFT_15121</name>
    <name evidence="2" type="ORF">YALI1_D20061g</name>
</gene>
<accession>A0A1H6PXM3</accession>
<evidence type="ECO:0000313" key="3">
    <source>
        <dbReference type="EMBL" id="RDW23223.1"/>
    </source>
</evidence>
<dbReference type="Gene3D" id="3.30.470.10">
    <property type="match status" value="1"/>
</dbReference>
<reference evidence="3 5" key="2">
    <citation type="submission" date="2018-07" db="EMBL/GenBank/DDBJ databases">
        <title>Draft Genome Assemblies for Five Robust Yarrowia lipolytica Strains Exhibiting High Lipid Production and Pentose Sugar Utilization and Sugar Alcohol Secretion from Undetoxified Lignocellulosic Biomass Hydrolysates.</title>
        <authorList>
            <consortium name="DOE Joint Genome Institute"/>
            <person name="Walker C."/>
            <person name="Ryu S."/>
            <person name="Na H."/>
            <person name="Zane M."/>
            <person name="LaButti K."/>
            <person name="Lipzen A."/>
            <person name="Haridas S."/>
            <person name="Barry K."/>
            <person name="Grigoriev I.V."/>
            <person name="Quarterman J."/>
            <person name="Slininger P."/>
            <person name="Dien B."/>
            <person name="Trinh C.T."/>
        </authorList>
    </citation>
    <scope>NUCLEOTIDE SEQUENCE [LARGE SCALE GENOMIC DNA]</scope>
    <source>
        <strain evidence="3 5">YB392</strain>
    </source>
</reference>
<dbReference type="Gene3D" id="3.20.10.10">
    <property type="entry name" value="D-amino Acid Aminotransferase, subunit A, domain 2"/>
    <property type="match status" value="1"/>
</dbReference>
<dbReference type="OrthoDB" id="5288718at2759"/>